<dbReference type="Pfam" id="PF00085">
    <property type="entry name" value="Thioredoxin"/>
    <property type="match status" value="1"/>
</dbReference>
<dbReference type="CDD" id="cd02947">
    <property type="entry name" value="TRX_family"/>
    <property type="match status" value="1"/>
</dbReference>
<evidence type="ECO:0000259" key="10">
    <source>
        <dbReference type="PROSITE" id="PS51352"/>
    </source>
</evidence>
<proteinExistence type="inferred from homology"/>
<gene>
    <name evidence="11" type="ORF">HDF15_002406</name>
</gene>
<evidence type="ECO:0000256" key="1">
    <source>
        <dbReference type="ARBA" id="ARBA00008987"/>
    </source>
</evidence>
<dbReference type="PANTHER" id="PTHR45663:SF11">
    <property type="entry name" value="GEO12009P1"/>
    <property type="match status" value="1"/>
</dbReference>
<evidence type="ECO:0000256" key="9">
    <source>
        <dbReference type="PIRSR" id="PIRSR000077-4"/>
    </source>
</evidence>
<dbReference type="GO" id="GO:0015035">
    <property type="term" value="F:protein-disulfide reductase activity"/>
    <property type="evidence" value="ECO:0007669"/>
    <property type="project" value="UniProtKB-UniRule"/>
</dbReference>
<dbReference type="PIRSF" id="PIRSF000077">
    <property type="entry name" value="Thioredoxin"/>
    <property type="match status" value="1"/>
</dbReference>
<keyword evidence="3" id="KW-0249">Electron transport</keyword>
<organism evidence="11 12">
    <name type="scientific">Granulicella mallensis</name>
    <dbReference type="NCBI Taxonomy" id="940614"/>
    <lineage>
        <taxon>Bacteria</taxon>
        <taxon>Pseudomonadati</taxon>
        <taxon>Acidobacteriota</taxon>
        <taxon>Terriglobia</taxon>
        <taxon>Terriglobales</taxon>
        <taxon>Acidobacteriaceae</taxon>
        <taxon>Granulicella</taxon>
    </lineage>
</organism>
<dbReference type="PANTHER" id="PTHR45663">
    <property type="entry name" value="GEO12009P1"/>
    <property type="match status" value="1"/>
</dbReference>
<keyword evidence="2" id="KW-0813">Transport</keyword>
<dbReference type="InterPro" id="IPR013766">
    <property type="entry name" value="Thioredoxin_domain"/>
</dbReference>
<protein>
    <recommendedName>
        <fullName evidence="6 7">Thioredoxin</fullName>
    </recommendedName>
</protein>
<dbReference type="InterPro" id="IPR017937">
    <property type="entry name" value="Thioredoxin_CS"/>
</dbReference>
<dbReference type="FunFam" id="3.40.30.10:FF:000001">
    <property type="entry name" value="Thioredoxin"/>
    <property type="match status" value="1"/>
</dbReference>
<keyword evidence="4 9" id="KW-1015">Disulfide bond</keyword>
<comment type="caution">
    <text evidence="11">The sequence shown here is derived from an EMBL/GenBank/DDBJ whole genome shotgun (WGS) entry which is preliminary data.</text>
</comment>
<dbReference type="InterPro" id="IPR036249">
    <property type="entry name" value="Thioredoxin-like_sf"/>
</dbReference>
<evidence type="ECO:0000256" key="3">
    <source>
        <dbReference type="ARBA" id="ARBA00022982"/>
    </source>
</evidence>
<feature type="active site" description="Nucleophile" evidence="8">
    <location>
        <position position="34"/>
    </location>
</feature>
<dbReference type="PROSITE" id="PS51352">
    <property type="entry name" value="THIOREDOXIN_2"/>
    <property type="match status" value="1"/>
</dbReference>
<comment type="similarity">
    <text evidence="1 7">Belongs to the thioredoxin family.</text>
</comment>
<dbReference type="EMBL" id="JACHIO010000009">
    <property type="protein sequence ID" value="MBB5064055.1"/>
    <property type="molecule type" value="Genomic_DNA"/>
</dbReference>
<keyword evidence="5 9" id="KW-0676">Redox-active center</keyword>
<evidence type="ECO:0000313" key="12">
    <source>
        <dbReference type="Proteomes" id="UP000584867"/>
    </source>
</evidence>
<dbReference type="PRINTS" id="PR00421">
    <property type="entry name" value="THIOREDOXIN"/>
</dbReference>
<dbReference type="NCBIfam" id="TIGR01068">
    <property type="entry name" value="thioredoxin"/>
    <property type="match status" value="1"/>
</dbReference>
<feature type="site" description="Contributes to redox potential value" evidence="8">
    <location>
        <position position="36"/>
    </location>
</feature>
<feature type="disulfide bond" description="Redox-active" evidence="9">
    <location>
        <begin position="34"/>
        <end position="37"/>
    </location>
</feature>
<feature type="domain" description="Thioredoxin" evidence="10">
    <location>
        <begin position="1"/>
        <end position="110"/>
    </location>
</feature>
<feature type="site" description="Deprotonates C-terminal active site Cys" evidence="8">
    <location>
        <position position="28"/>
    </location>
</feature>
<dbReference type="GO" id="GO:0005737">
    <property type="term" value="C:cytoplasm"/>
    <property type="evidence" value="ECO:0007669"/>
    <property type="project" value="TreeGrafter"/>
</dbReference>
<evidence type="ECO:0000256" key="4">
    <source>
        <dbReference type="ARBA" id="ARBA00023157"/>
    </source>
</evidence>
<evidence type="ECO:0000256" key="5">
    <source>
        <dbReference type="ARBA" id="ARBA00023284"/>
    </source>
</evidence>
<sequence>MAGQFVTEVNDADFEKVVLQSETPVLVDFWAAWCGPCRALAPVVDAVAEEYKGQLKVMKMDVDRNNMTPGRYGIRGIPALLIFKGGKVAEQIVGFVPKDTIDQSLKRVLVQETAQVRA</sequence>
<dbReference type="AlphaFoldDB" id="A0A7W8EB10"/>
<name>A0A7W8EB10_9BACT</name>
<dbReference type="Proteomes" id="UP000584867">
    <property type="component" value="Unassembled WGS sequence"/>
</dbReference>
<dbReference type="RefSeq" id="WP_014265861.1">
    <property type="nucleotide sequence ID" value="NZ_JACHIO010000009.1"/>
</dbReference>
<accession>A0A7W8EB10</accession>
<evidence type="ECO:0000256" key="8">
    <source>
        <dbReference type="PIRSR" id="PIRSR000077-1"/>
    </source>
</evidence>
<dbReference type="OMA" id="HIHYVTD"/>
<dbReference type="Gene3D" id="3.40.30.10">
    <property type="entry name" value="Glutaredoxin"/>
    <property type="match status" value="1"/>
</dbReference>
<feature type="site" description="Contributes to redox potential value" evidence="8">
    <location>
        <position position="35"/>
    </location>
</feature>
<evidence type="ECO:0000256" key="6">
    <source>
        <dbReference type="NCBIfam" id="TIGR01068"/>
    </source>
</evidence>
<dbReference type="InterPro" id="IPR005746">
    <property type="entry name" value="Thioredoxin"/>
</dbReference>
<evidence type="ECO:0000313" key="11">
    <source>
        <dbReference type="EMBL" id="MBB5064055.1"/>
    </source>
</evidence>
<dbReference type="SUPFAM" id="SSF52833">
    <property type="entry name" value="Thioredoxin-like"/>
    <property type="match status" value="1"/>
</dbReference>
<feature type="active site" description="Nucleophile" evidence="8">
    <location>
        <position position="37"/>
    </location>
</feature>
<evidence type="ECO:0000256" key="2">
    <source>
        <dbReference type="ARBA" id="ARBA00022448"/>
    </source>
</evidence>
<dbReference type="PROSITE" id="PS00194">
    <property type="entry name" value="THIOREDOXIN_1"/>
    <property type="match status" value="1"/>
</dbReference>
<reference evidence="11 12" key="1">
    <citation type="submission" date="2020-08" db="EMBL/GenBank/DDBJ databases">
        <title>Genomic Encyclopedia of Type Strains, Phase IV (KMG-V): Genome sequencing to study the core and pangenomes of soil and plant-associated prokaryotes.</title>
        <authorList>
            <person name="Whitman W."/>
        </authorList>
    </citation>
    <scope>NUCLEOTIDE SEQUENCE [LARGE SCALE GENOMIC DNA]</scope>
    <source>
        <strain evidence="11 12">X5P3</strain>
    </source>
</reference>
<evidence type="ECO:0000256" key="7">
    <source>
        <dbReference type="PIRNR" id="PIRNR000077"/>
    </source>
</evidence>